<dbReference type="Pfam" id="PF07859">
    <property type="entry name" value="Abhydrolase_3"/>
    <property type="match status" value="1"/>
</dbReference>
<evidence type="ECO:0000313" key="4">
    <source>
        <dbReference type="EMBL" id="AYB30003.1"/>
    </source>
</evidence>
<reference evidence="5" key="1">
    <citation type="submission" date="2018-09" db="EMBL/GenBank/DDBJ databases">
        <title>Chryseolinea sp. KIS68-18 isolated from soil.</title>
        <authorList>
            <person name="Weon H.-Y."/>
            <person name="Kwon S.-W."/>
            <person name="Lee S.A."/>
        </authorList>
    </citation>
    <scope>NUCLEOTIDE SEQUENCE [LARGE SCALE GENOMIC DNA]</scope>
    <source>
        <strain evidence="5">KIS68-18</strain>
    </source>
</reference>
<dbReference type="InterPro" id="IPR002168">
    <property type="entry name" value="Lipase_GDXG_HIS_AS"/>
</dbReference>
<proteinExistence type="inferred from homology"/>
<protein>
    <submittedName>
        <fullName evidence="4">Alpha/beta hydrolase</fullName>
    </submittedName>
</protein>
<dbReference type="PROSITE" id="PS01173">
    <property type="entry name" value="LIPASE_GDXG_HIS"/>
    <property type="match status" value="1"/>
</dbReference>
<accession>A0A385SE80</accession>
<organism evidence="4 5">
    <name type="scientific">Chryseolinea soli</name>
    <dbReference type="NCBI Taxonomy" id="2321403"/>
    <lineage>
        <taxon>Bacteria</taxon>
        <taxon>Pseudomonadati</taxon>
        <taxon>Bacteroidota</taxon>
        <taxon>Cytophagia</taxon>
        <taxon>Cytophagales</taxon>
        <taxon>Fulvivirgaceae</taxon>
        <taxon>Chryseolinea</taxon>
    </lineage>
</organism>
<dbReference type="KEGG" id="chk:D4L85_05155"/>
<keyword evidence="5" id="KW-1185">Reference proteome</keyword>
<dbReference type="SUPFAM" id="SSF53474">
    <property type="entry name" value="alpha/beta-Hydrolases"/>
    <property type="match status" value="1"/>
</dbReference>
<evidence type="ECO:0000313" key="5">
    <source>
        <dbReference type="Proteomes" id="UP000266183"/>
    </source>
</evidence>
<dbReference type="Gene3D" id="3.40.50.1820">
    <property type="entry name" value="alpha/beta hydrolase"/>
    <property type="match status" value="1"/>
</dbReference>
<comment type="similarity">
    <text evidence="1">Belongs to the 'GDXG' lipolytic enzyme family.</text>
</comment>
<dbReference type="InterPro" id="IPR013094">
    <property type="entry name" value="AB_hydrolase_3"/>
</dbReference>
<dbReference type="Proteomes" id="UP000266183">
    <property type="component" value="Chromosome"/>
</dbReference>
<dbReference type="GO" id="GO:0016787">
    <property type="term" value="F:hydrolase activity"/>
    <property type="evidence" value="ECO:0007669"/>
    <property type="project" value="UniProtKB-KW"/>
</dbReference>
<keyword evidence="2 4" id="KW-0378">Hydrolase</keyword>
<dbReference type="PANTHER" id="PTHR48081:SF8">
    <property type="entry name" value="ALPHA_BETA HYDROLASE FOLD-3 DOMAIN-CONTAINING PROTEIN-RELATED"/>
    <property type="match status" value="1"/>
</dbReference>
<evidence type="ECO:0000256" key="2">
    <source>
        <dbReference type="ARBA" id="ARBA00022801"/>
    </source>
</evidence>
<name>A0A385SE80_9BACT</name>
<dbReference type="RefSeq" id="WP_119753310.1">
    <property type="nucleotide sequence ID" value="NZ_CP032382.1"/>
</dbReference>
<dbReference type="PANTHER" id="PTHR48081">
    <property type="entry name" value="AB HYDROLASE SUPERFAMILY PROTEIN C4A8.06C"/>
    <property type="match status" value="1"/>
</dbReference>
<evidence type="ECO:0000259" key="3">
    <source>
        <dbReference type="Pfam" id="PF07859"/>
    </source>
</evidence>
<dbReference type="EMBL" id="CP032382">
    <property type="protein sequence ID" value="AYB30003.1"/>
    <property type="molecule type" value="Genomic_DNA"/>
</dbReference>
<dbReference type="OrthoDB" id="9815425at2"/>
<sequence length="279" mass="30714">MATLKDERKEFESLGHIYPVQPGVNIHREIIAGVSGYWFTPEQPGGSEVVIFLHGGGYIYGSIESHRAMVSHIAKAIERKILLVEYSLAPEHPFPAALNETVAVIRELVRTVPDFQFSIMGDSAGGNLAMSTALKLKSLNAQPALYHVLISPWVNMETVYPSYAKNEKLDPIITKDFVQYAAGLYTAGHDLKDPLVSPVHGDFRGTSPTLILVGAHEVLTDDSIFLYEALKKAGVVSELKVYDGADHVWPLVDVHSKRSVEALDEIIDFIVVHQESAVK</sequence>
<evidence type="ECO:0000256" key="1">
    <source>
        <dbReference type="ARBA" id="ARBA00010515"/>
    </source>
</evidence>
<dbReference type="InterPro" id="IPR029058">
    <property type="entry name" value="AB_hydrolase_fold"/>
</dbReference>
<dbReference type="AlphaFoldDB" id="A0A385SE80"/>
<gene>
    <name evidence="4" type="ORF">D4L85_05155</name>
</gene>
<dbReference type="InterPro" id="IPR050300">
    <property type="entry name" value="GDXG_lipolytic_enzyme"/>
</dbReference>
<feature type="domain" description="Alpha/beta hydrolase fold-3" evidence="3">
    <location>
        <begin position="50"/>
        <end position="249"/>
    </location>
</feature>